<feature type="transmembrane region" description="Helical" evidence="8">
    <location>
        <begin position="442"/>
        <end position="462"/>
    </location>
</feature>
<dbReference type="PROSITE" id="PS50850">
    <property type="entry name" value="MFS"/>
    <property type="match status" value="1"/>
</dbReference>
<gene>
    <name evidence="12" type="ORF">ACHIPV_19545</name>
    <name evidence="10" type="ORF">ACHIPZ_07300</name>
    <name evidence="11" type="ORF">ACHIRB_09545</name>
</gene>
<feature type="transmembrane region" description="Helical" evidence="8">
    <location>
        <begin position="143"/>
        <end position="166"/>
    </location>
</feature>
<dbReference type="InterPro" id="IPR011701">
    <property type="entry name" value="MFS"/>
</dbReference>
<evidence type="ECO:0000313" key="13">
    <source>
        <dbReference type="Proteomes" id="UP001609175"/>
    </source>
</evidence>
<keyword evidence="5 8" id="KW-0812">Transmembrane</keyword>
<dbReference type="InterPro" id="IPR004638">
    <property type="entry name" value="EmrB-like"/>
</dbReference>
<evidence type="ECO:0000256" key="7">
    <source>
        <dbReference type="ARBA" id="ARBA00023136"/>
    </source>
</evidence>
<feature type="transmembrane region" description="Helical" evidence="8">
    <location>
        <begin position="53"/>
        <end position="72"/>
    </location>
</feature>
<feature type="transmembrane region" description="Helical" evidence="8">
    <location>
        <begin position="84"/>
        <end position="103"/>
    </location>
</feature>
<feature type="transmembrane region" description="Helical" evidence="8">
    <location>
        <begin position="333"/>
        <end position="353"/>
    </location>
</feature>
<dbReference type="Gene3D" id="1.20.1250.20">
    <property type="entry name" value="MFS general substrate transporter like domains"/>
    <property type="match status" value="1"/>
</dbReference>
<evidence type="ECO:0000256" key="8">
    <source>
        <dbReference type="SAM" id="Phobius"/>
    </source>
</evidence>
<dbReference type="CDD" id="cd17321">
    <property type="entry name" value="MFS_MMR_MDR_like"/>
    <property type="match status" value="1"/>
</dbReference>
<evidence type="ECO:0000313" key="12">
    <source>
        <dbReference type="EMBL" id="MFH5244051.1"/>
    </source>
</evidence>
<dbReference type="PRINTS" id="PR01036">
    <property type="entry name" value="TCRTETB"/>
</dbReference>
<dbReference type="NCBIfam" id="TIGR00711">
    <property type="entry name" value="efflux_EmrB"/>
    <property type="match status" value="1"/>
</dbReference>
<feature type="transmembrane region" description="Helical" evidence="8">
    <location>
        <begin position="303"/>
        <end position="321"/>
    </location>
</feature>
<proteinExistence type="inferred from homology"/>
<evidence type="ECO:0000313" key="14">
    <source>
        <dbReference type="Proteomes" id="UP001609176"/>
    </source>
</evidence>
<sequence length="472" mass="48716">MTQQGVPAALDARARRWTLVAACLTPAMVATDTLAVAVALPAMETGLGLSSEVALLAVNSFVLAEGALIVASGRLADILGRRRMFMIGSALFVVASVLVGSAWNGPSLIFARALEGAGAALCFTSSLAMLADAYPPEERAKAIGWWGTAAGAGLGLGPILAGILIAVESWRLVFFLSVPAGIAAIVLAGRFARESRDTTPGQRIDYLGLALIAVGVSTLTLAILEGANWGWTSPAVLVLFVAGIALLVAFVVVEQRIRSPLVDLALFRIRSFAGASVLALLILAVAMMFMVFGSLYLQRVRDLSALQAGLAFLPFTLAFFASSQTSGRIVSRIGARVPVVVGAVVTFIGAVAVTRLDATTPPWLVAAIFLVLGFGIPLVWTPIGVVALDAVPSERAGMASGVNLTCRMFGGSLGIAAGAAILGNDATGRVAPEEFLDGFRSVMWFVAALAIGCLATALLTIGPDTARPKLGK</sequence>
<feature type="transmembrane region" description="Helical" evidence="8">
    <location>
        <begin position="365"/>
        <end position="388"/>
    </location>
</feature>
<feature type="transmembrane region" description="Helical" evidence="8">
    <location>
        <begin position="109"/>
        <end position="131"/>
    </location>
</feature>
<name>A0ABW7K1A6_9NOCA</name>
<dbReference type="EMBL" id="JBIMSO010000033">
    <property type="protein sequence ID" value="MFH5208018.1"/>
    <property type="molecule type" value="Genomic_DNA"/>
</dbReference>
<reference evidence="13 14" key="1">
    <citation type="submission" date="2024-10" db="EMBL/GenBank/DDBJ databases">
        <authorList>
            <person name="Riesco R."/>
        </authorList>
    </citation>
    <scope>NUCLEOTIDE SEQUENCE [LARGE SCALE GENOMIC DNA]</scope>
    <source>
        <strain evidence="12 14">NCIMB 15448</strain>
        <strain evidence="10 13">NCIMB 15449</strain>
        <strain evidence="11 15">NCIMB 15450</strain>
    </source>
</reference>
<dbReference type="PANTHER" id="PTHR42718:SF9">
    <property type="entry name" value="MAJOR FACILITATOR SUPERFAMILY MULTIDRUG TRANSPORTER MFSC"/>
    <property type="match status" value="1"/>
</dbReference>
<dbReference type="Proteomes" id="UP001609219">
    <property type="component" value="Unassembled WGS sequence"/>
</dbReference>
<dbReference type="Pfam" id="PF07690">
    <property type="entry name" value="MFS_1"/>
    <property type="match status" value="1"/>
</dbReference>
<evidence type="ECO:0000256" key="6">
    <source>
        <dbReference type="ARBA" id="ARBA00022989"/>
    </source>
</evidence>
<feature type="transmembrane region" description="Helical" evidence="8">
    <location>
        <begin position="400"/>
        <end position="422"/>
    </location>
</feature>
<comment type="similarity">
    <text evidence="2">Belongs to the major facilitator superfamily. EmrB family.</text>
</comment>
<dbReference type="InterPro" id="IPR020846">
    <property type="entry name" value="MFS_dom"/>
</dbReference>
<feature type="domain" description="Major facilitator superfamily (MFS) profile" evidence="9">
    <location>
        <begin position="18"/>
        <end position="465"/>
    </location>
</feature>
<evidence type="ECO:0000256" key="5">
    <source>
        <dbReference type="ARBA" id="ARBA00022692"/>
    </source>
</evidence>
<dbReference type="SUPFAM" id="SSF103473">
    <property type="entry name" value="MFS general substrate transporter"/>
    <property type="match status" value="1"/>
</dbReference>
<keyword evidence="7 8" id="KW-0472">Membrane</keyword>
<protein>
    <submittedName>
        <fullName evidence="11">MFS transporter</fullName>
    </submittedName>
</protein>
<evidence type="ECO:0000259" key="9">
    <source>
        <dbReference type="PROSITE" id="PS50850"/>
    </source>
</evidence>
<dbReference type="Proteomes" id="UP001609175">
    <property type="component" value="Unassembled WGS sequence"/>
</dbReference>
<dbReference type="Gene3D" id="1.20.1720.10">
    <property type="entry name" value="Multidrug resistance protein D"/>
    <property type="match status" value="1"/>
</dbReference>
<comment type="caution">
    <text evidence="11">The sequence shown here is derived from an EMBL/GenBank/DDBJ whole genome shotgun (WGS) entry which is preliminary data.</text>
</comment>
<evidence type="ECO:0000256" key="2">
    <source>
        <dbReference type="ARBA" id="ARBA00008537"/>
    </source>
</evidence>
<keyword evidence="6 8" id="KW-1133">Transmembrane helix</keyword>
<evidence type="ECO:0000313" key="10">
    <source>
        <dbReference type="EMBL" id="MFH5208018.1"/>
    </source>
</evidence>
<dbReference type="RefSeq" id="WP_395113452.1">
    <property type="nucleotide sequence ID" value="NZ_JBIMSN010000038.1"/>
</dbReference>
<feature type="transmembrane region" description="Helical" evidence="8">
    <location>
        <begin position="230"/>
        <end position="252"/>
    </location>
</feature>
<accession>A0ABW7K1A6</accession>
<feature type="transmembrane region" description="Helical" evidence="8">
    <location>
        <begin position="272"/>
        <end position="297"/>
    </location>
</feature>
<dbReference type="InterPro" id="IPR005829">
    <property type="entry name" value="Sugar_transporter_CS"/>
</dbReference>
<keyword evidence="15" id="KW-1185">Reference proteome</keyword>
<evidence type="ECO:0000313" key="11">
    <source>
        <dbReference type="EMBL" id="MFH5228813.1"/>
    </source>
</evidence>
<keyword evidence="4" id="KW-1003">Cell membrane</keyword>
<comment type="subcellular location">
    <subcellularLocation>
        <location evidence="1">Cell membrane</location>
        <topology evidence="1">Multi-pass membrane protein</topology>
    </subcellularLocation>
</comment>
<dbReference type="PANTHER" id="PTHR42718">
    <property type="entry name" value="MAJOR FACILITATOR SUPERFAMILY MULTIDRUG TRANSPORTER MFSC"/>
    <property type="match status" value="1"/>
</dbReference>
<keyword evidence="3" id="KW-0813">Transport</keyword>
<feature type="transmembrane region" description="Helical" evidence="8">
    <location>
        <begin position="204"/>
        <end position="224"/>
    </location>
</feature>
<evidence type="ECO:0000256" key="3">
    <source>
        <dbReference type="ARBA" id="ARBA00022448"/>
    </source>
</evidence>
<dbReference type="InterPro" id="IPR036259">
    <property type="entry name" value="MFS_trans_sf"/>
</dbReference>
<dbReference type="Proteomes" id="UP001609176">
    <property type="component" value="Unassembled WGS sequence"/>
</dbReference>
<evidence type="ECO:0000313" key="15">
    <source>
        <dbReference type="Proteomes" id="UP001609219"/>
    </source>
</evidence>
<organism evidence="11 15">
    <name type="scientific">Antrihabitans spumae</name>
    <dbReference type="NCBI Taxonomy" id="3373370"/>
    <lineage>
        <taxon>Bacteria</taxon>
        <taxon>Bacillati</taxon>
        <taxon>Actinomycetota</taxon>
        <taxon>Actinomycetes</taxon>
        <taxon>Mycobacteriales</taxon>
        <taxon>Nocardiaceae</taxon>
        <taxon>Antrihabitans</taxon>
    </lineage>
</organism>
<dbReference type="PROSITE" id="PS00216">
    <property type="entry name" value="SUGAR_TRANSPORT_1"/>
    <property type="match status" value="1"/>
</dbReference>
<dbReference type="EMBL" id="JBIMSN010000038">
    <property type="protein sequence ID" value="MFH5228813.1"/>
    <property type="molecule type" value="Genomic_DNA"/>
</dbReference>
<feature type="transmembrane region" description="Helical" evidence="8">
    <location>
        <begin position="172"/>
        <end position="192"/>
    </location>
</feature>
<dbReference type="EMBL" id="JBIMSP010000035">
    <property type="protein sequence ID" value="MFH5244051.1"/>
    <property type="molecule type" value="Genomic_DNA"/>
</dbReference>
<evidence type="ECO:0000256" key="4">
    <source>
        <dbReference type="ARBA" id="ARBA00022475"/>
    </source>
</evidence>
<evidence type="ECO:0000256" key="1">
    <source>
        <dbReference type="ARBA" id="ARBA00004651"/>
    </source>
</evidence>